<dbReference type="Pfam" id="PF13424">
    <property type="entry name" value="TPR_12"/>
    <property type="match status" value="1"/>
</dbReference>
<sequence length="725" mass="79960">MTFSTLFRTARDARRYCCVLAGFLIPLPVAALAQAPSSCPGAVAMERVPKEELPRVQEICIDYIATAAPEEQFRVIGSFLVNENDNRARYVKAKDLDPLLPEMNQATLVRANAYRAKEYANPELGLTAEDLQRFIREAEEADDPVALSSLYYSATIQQANSDNRLDLMEEYLSSGLAIIRENGFSHGLEYIYLNGLGNVALDNGEFVDAVNYYSDILDLAQTTDPLRGIAANINIARVFTLLGGYEQALAYLETAMELLKDPDGEGNDNFLINALYEIGDTHYSLGNYEEADAALTEAMKVVERNAGTPFGQRLSVYTQRILTRQAKTAYALGDPERAIELATEASGIENQQQSAYVKAEVMSWLARLHIDQGHTEQAEEAAGIAEAVMLTSDRGMDDLVEMKDERRLVFQYARNMASVLPEVGRLEDALAYASLTAELAERLTEEENLSAISNAATLLEIREGQRQVASLSLENQSKETALRRARMSYGLTLALAVITGLAALFVYRFYRTERALAHTRALYVRDTHHRAKNNLQIIFSLLSMTERRRRQEGLEAAELRGIRDQAAAMAMLHEQVQTLAPEEAAAIRTDDYFTNLMAILGKTYHAGERLEVSGIDSFVIDTNLATPLGLIMTEIVSNSLKHNAEAGVKVVLTDRAEGLDRGWGLVEVSDDGSGFDPDRVDLSNAVGLTLVRDLAKQIGGSLKVKSGPSGTTWRMTFPLRSAHSA</sequence>
<name>A0A9X2L931_9PROT</name>
<dbReference type="EMBL" id="JANIBC010000004">
    <property type="protein sequence ID" value="MCQ8185169.1"/>
    <property type="molecule type" value="Genomic_DNA"/>
</dbReference>
<gene>
    <name evidence="5" type="ORF">NOG11_07160</name>
</gene>
<evidence type="ECO:0000256" key="3">
    <source>
        <dbReference type="SAM" id="SignalP"/>
    </source>
</evidence>
<organism evidence="5 6">
    <name type="scientific">Parvularcula maris</name>
    <dbReference type="NCBI Taxonomy" id="2965077"/>
    <lineage>
        <taxon>Bacteria</taxon>
        <taxon>Pseudomonadati</taxon>
        <taxon>Pseudomonadota</taxon>
        <taxon>Alphaproteobacteria</taxon>
        <taxon>Parvularculales</taxon>
        <taxon>Parvularculaceae</taxon>
        <taxon>Parvularcula</taxon>
    </lineage>
</organism>
<reference evidence="5" key="1">
    <citation type="submission" date="2022-07" db="EMBL/GenBank/DDBJ databases">
        <title>Parvularcula maris sp. nov., an algicidal bacterium isolated from seawater.</title>
        <authorList>
            <person name="Li F."/>
        </authorList>
    </citation>
    <scope>NUCLEOTIDE SEQUENCE</scope>
    <source>
        <strain evidence="5">BGMRC 0090</strain>
    </source>
</reference>
<comment type="caution">
    <text evidence="5">The sequence shown here is derived from an EMBL/GenBank/DDBJ whole genome shotgun (WGS) entry which is preliminary data.</text>
</comment>
<dbReference type="RefSeq" id="WP_256619037.1">
    <property type="nucleotide sequence ID" value="NZ_JANIBC010000004.1"/>
</dbReference>
<dbReference type="Pfam" id="PF02518">
    <property type="entry name" value="HATPase_c"/>
    <property type="match status" value="1"/>
</dbReference>
<dbReference type="InterPro" id="IPR019734">
    <property type="entry name" value="TPR_rpt"/>
</dbReference>
<accession>A0A9X2L931</accession>
<feature type="repeat" description="TPR" evidence="1">
    <location>
        <begin position="272"/>
        <end position="305"/>
    </location>
</feature>
<evidence type="ECO:0000256" key="1">
    <source>
        <dbReference type="PROSITE-ProRule" id="PRU00339"/>
    </source>
</evidence>
<dbReference type="InterPro" id="IPR036890">
    <property type="entry name" value="HATPase_C_sf"/>
</dbReference>
<keyword evidence="2" id="KW-0472">Membrane</keyword>
<keyword evidence="2" id="KW-1133">Transmembrane helix</keyword>
<evidence type="ECO:0000256" key="2">
    <source>
        <dbReference type="SAM" id="Phobius"/>
    </source>
</evidence>
<dbReference type="SMART" id="SM00028">
    <property type="entry name" value="TPR"/>
    <property type="match status" value="4"/>
</dbReference>
<dbReference type="InterPro" id="IPR011495">
    <property type="entry name" value="Sig_transdc_His_kin_sub2_dim/P"/>
</dbReference>
<dbReference type="Gene3D" id="3.30.565.10">
    <property type="entry name" value="Histidine kinase-like ATPase, C-terminal domain"/>
    <property type="match status" value="1"/>
</dbReference>
<dbReference type="PANTHER" id="PTHR43065:SF23">
    <property type="entry name" value="SENSOR HISTIDINE KINASE PDTAS"/>
    <property type="match status" value="1"/>
</dbReference>
<feature type="chain" id="PRO_5040857795" evidence="3">
    <location>
        <begin position="34"/>
        <end position="725"/>
    </location>
</feature>
<feature type="domain" description="Histidine kinase" evidence="4">
    <location>
        <begin position="628"/>
        <end position="721"/>
    </location>
</feature>
<evidence type="ECO:0000259" key="4">
    <source>
        <dbReference type="PROSITE" id="PS50109"/>
    </source>
</evidence>
<dbReference type="AlphaFoldDB" id="A0A9X2L931"/>
<dbReference type="SUPFAM" id="SSF48452">
    <property type="entry name" value="TPR-like"/>
    <property type="match status" value="2"/>
</dbReference>
<evidence type="ECO:0000313" key="5">
    <source>
        <dbReference type="EMBL" id="MCQ8185169.1"/>
    </source>
</evidence>
<keyword evidence="1" id="KW-0802">TPR repeat</keyword>
<feature type="transmembrane region" description="Helical" evidence="2">
    <location>
        <begin position="487"/>
        <end position="510"/>
    </location>
</feature>
<dbReference type="InterPro" id="IPR005467">
    <property type="entry name" value="His_kinase_dom"/>
</dbReference>
<dbReference type="PROSITE" id="PS50109">
    <property type="entry name" value="HIS_KIN"/>
    <property type="match status" value="1"/>
</dbReference>
<dbReference type="InterPro" id="IPR011990">
    <property type="entry name" value="TPR-like_helical_dom_sf"/>
</dbReference>
<dbReference type="SMART" id="SM00387">
    <property type="entry name" value="HATPase_c"/>
    <property type="match status" value="1"/>
</dbReference>
<dbReference type="Proteomes" id="UP001142610">
    <property type="component" value="Unassembled WGS sequence"/>
</dbReference>
<dbReference type="PROSITE" id="PS50005">
    <property type="entry name" value="TPR"/>
    <property type="match status" value="1"/>
</dbReference>
<dbReference type="Pfam" id="PF07568">
    <property type="entry name" value="HisKA_2"/>
    <property type="match status" value="1"/>
</dbReference>
<feature type="signal peptide" evidence="3">
    <location>
        <begin position="1"/>
        <end position="33"/>
    </location>
</feature>
<proteinExistence type="predicted"/>
<dbReference type="InterPro" id="IPR003594">
    <property type="entry name" value="HATPase_dom"/>
</dbReference>
<evidence type="ECO:0000313" key="6">
    <source>
        <dbReference type="Proteomes" id="UP001142610"/>
    </source>
</evidence>
<dbReference type="Gene3D" id="1.25.40.10">
    <property type="entry name" value="Tetratricopeptide repeat domain"/>
    <property type="match status" value="2"/>
</dbReference>
<keyword evidence="6" id="KW-1185">Reference proteome</keyword>
<keyword evidence="2" id="KW-0812">Transmembrane</keyword>
<protein>
    <submittedName>
        <fullName evidence="5">Tetratricopeptide repeat protein</fullName>
    </submittedName>
</protein>
<keyword evidence="3" id="KW-0732">Signal</keyword>
<dbReference type="PANTHER" id="PTHR43065">
    <property type="entry name" value="SENSOR HISTIDINE KINASE"/>
    <property type="match status" value="1"/>
</dbReference>
<dbReference type="SUPFAM" id="SSF55874">
    <property type="entry name" value="ATPase domain of HSP90 chaperone/DNA topoisomerase II/histidine kinase"/>
    <property type="match status" value="1"/>
</dbReference>